<keyword evidence="1" id="KW-1133">Transmembrane helix</keyword>
<evidence type="ECO:0000313" key="3">
    <source>
        <dbReference type="Proteomes" id="UP000578352"/>
    </source>
</evidence>
<keyword evidence="1" id="KW-0812">Transmembrane</keyword>
<keyword evidence="1" id="KW-0472">Membrane</keyword>
<feature type="transmembrane region" description="Helical" evidence="1">
    <location>
        <begin position="6"/>
        <end position="29"/>
    </location>
</feature>
<name>A0A853CU75_9MICO</name>
<organism evidence="2 3">
    <name type="scientific">Leifsonia shinshuensis</name>
    <dbReference type="NCBI Taxonomy" id="150026"/>
    <lineage>
        <taxon>Bacteria</taxon>
        <taxon>Bacillati</taxon>
        <taxon>Actinomycetota</taxon>
        <taxon>Actinomycetes</taxon>
        <taxon>Micrococcales</taxon>
        <taxon>Microbacteriaceae</taxon>
        <taxon>Leifsonia</taxon>
    </lineage>
</organism>
<dbReference type="Proteomes" id="UP000578352">
    <property type="component" value="Unassembled WGS sequence"/>
</dbReference>
<proteinExistence type="predicted"/>
<evidence type="ECO:0000313" key="2">
    <source>
        <dbReference type="EMBL" id="NYJ22744.1"/>
    </source>
</evidence>
<dbReference type="AlphaFoldDB" id="A0A853CU75"/>
<evidence type="ECO:0000256" key="1">
    <source>
        <dbReference type="SAM" id="Phobius"/>
    </source>
</evidence>
<dbReference type="EMBL" id="JACCFL010000001">
    <property type="protein sequence ID" value="NYJ22744.1"/>
    <property type="molecule type" value="Genomic_DNA"/>
</dbReference>
<sequence>MTTRVWIVIGAFASALCLGLAATVVVMFFGAREASQPSAIVSAYLSQVERGHISAALRMEGRAADPAEVLLTDTAYRHATDRMTGFDILGTRTVGAGATVEARIQQKSGSSTATFELSRTVTPLSPLGLDTWRLRPVELTTVEITVGAPGRIAATLAGVPLGWKGAVQHIHAFPGDYAFALTSQSPWFTVPDAAVSVAGFGHSDRFQVPATLTAKGRDAAIAAADAWLDQCAAVPDFHPVRCSFGLTSGPDAGEVWANQSWKVQSRPTLAIGDWDFGCRTPTTAGVSAGGCWPVTTTAPGEVTFHADYSIPATGETGDVTSTGPIEADVTGWISSFTDSGALFGSVDWTD</sequence>
<gene>
    <name evidence="2" type="ORF">HNR13_001031</name>
</gene>
<evidence type="ECO:0008006" key="4">
    <source>
        <dbReference type="Google" id="ProtNLM"/>
    </source>
</evidence>
<reference evidence="2 3" key="1">
    <citation type="submission" date="2020-07" db="EMBL/GenBank/DDBJ databases">
        <title>Sequencing the genomes of 1000 actinobacteria strains.</title>
        <authorList>
            <person name="Klenk H.-P."/>
        </authorList>
    </citation>
    <scope>NUCLEOTIDE SEQUENCE [LARGE SCALE GENOMIC DNA]</scope>
    <source>
        <strain evidence="2 3">DSM 15165</strain>
    </source>
</reference>
<accession>A0A853CU75</accession>
<comment type="caution">
    <text evidence="2">The sequence shown here is derived from an EMBL/GenBank/DDBJ whole genome shotgun (WGS) entry which is preliminary data.</text>
</comment>
<dbReference type="RefSeq" id="WP_179604757.1">
    <property type="nucleotide sequence ID" value="NZ_BAABEH010000001.1"/>
</dbReference>
<protein>
    <recommendedName>
        <fullName evidence="4">DUF4878 domain-containing protein</fullName>
    </recommendedName>
</protein>